<dbReference type="PANTHER" id="PTHR46663">
    <property type="entry name" value="DIGUANYLATE CYCLASE DGCT-RELATED"/>
    <property type="match status" value="1"/>
</dbReference>
<dbReference type="InterPro" id="IPR052163">
    <property type="entry name" value="DGC-Regulatory_Protein"/>
</dbReference>
<name>A0ABV8UR49_9PROT</name>
<feature type="region of interest" description="Disordered" evidence="1">
    <location>
        <begin position="1"/>
        <end position="21"/>
    </location>
</feature>
<sequence>MKVSGATPTARTSKVRAAEKKGTVRTDSAASFETISDVTNFCGLSESDLTPKVRQALHELLSEVSRLHQEVDRAYSRIEYLEHLSDEDTLVPLINRRAFVRELDRYINFSERYGIPSCLLYFDLDGMKTINDSFGHSAGDAVLMHVAELMQSNLRGSDVIARLGGDEFGAILVQAELESAERKAADLVDLMTRSPLAWEGHEIQISASWGVYRFEGREQVEDALRQADDQMYTRKRQKKERLENS</sequence>
<evidence type="ECO:0000313" key="4">
    <source>
        <dbReference type="Proteomes" id="UP001595799"/>
    </source>
</evidence>
<dbReference type="Proteomes" id="UP001595799">
    <property type="component" value="Unassembled WGS sequence"/>
</dbReference>
<dbReference type="NCBIfam" id="TIGR00254">
    <property type="entry name" value="GGDEF"/>
    <property type="match status" value="1"/>
</dbReference>
<comment type="caution">
    <text evidence="3">The sequence shown here is derived from an EMBL/GenBank/DDBJ whole genome shotgun (WGS) entry which is preliminary data.</text>
</comment>
<gene>
    <name evidence="3" type="ORF">ACFOW6_17690</name>
</gene>
<evidence type="ECO:0000259" key="2">
    <source>
        <dbReference type="PROSITE" id="PS50887"/>
    </source>
</evidence>
<evidence type="ECO:0000313" key="3">
    <source>
        <dbReference type="EMBL" id="MFC4353385.1"/>
    </source>
</evidence>
<protein>
    <submittedName>
        <fullName evidence="3">GGDEF domain-containing protein</fullName>
    </submittedName>
</protein>
<dbReference type="InterPro" id="IPR043128">
    <property type="entry name" value="Rev_trsase/Diguanyl_cyclase"/>
</dbReference>
<feature type="domain" description="GGDEF" evidence="2">
    <location>
        <begin position="115"/>
        <end position="245"/>
    </location>
</feature>
<dbReference type="CDD" id="cd01949">
    <property type="entry name" value="GGDEF"/>
    <property type="match status" value="1"/>
</dbReference>
<evidence type="ECO:0000256" key="1">
    <source>
        <dbReference type="SAM" id="MobiDB-lite"/>
    </source>
</evidence>
<organism evidence="3 4">
    <name type="scientific">Fodinicurvata halophila</name>
    <dbReference type="NCBI Taxonomy" id="1419723"/>
    <lineage>
        <taxon>Bacteria</taxon>
        <taxon>Pseudomonadati</taxon>
        <taxon>Pseudomonadota</taxon>
        <taxon>Alphaproteobacteria</taxon>
        <taxon>Rhodospirillales</taxon>
        <taxon>Rhodovibrionaceae</taxon>
        <taxon>Fodinicurvata</taxon>
    </lineage>
</organism>
<dbReference type="RefSeq" id="WP_382423759.1">
    <property type="nucleotide sequence ID" value="NZ_JBHSCW010000012.1"/>
</dbReference>
<feature type="compositionally biased region" description="Polar residues" evidence="1">
    <location>
        <begin position="1"/>
        <end position="12"/>
    </location>
</feature>
<dbReference type="InterPro" id="IPR000160">
    <property type="entry name" value="GGDEF_dom"/>
</dbReference>
<accession>A0ABV8UR49</accession>
<keyword evidence="4" id="KW-1185">Reference proteome</keyword>
<dbReference type="PROSITE" id="PS50887">
    <property type="entry name" value="GGDEF"/>
    <property type="match status" value="1"/>
</dbReference>
<dbReference type="SMART" id="SM00267">
    <property type="entry name" value="GGDEF"/>
    <property type="match status" value="1"/>
</dbReference>
<dbReference type="InterPro" id="IPR029787">
    <property type="entry name" value="Nucleotide_cyclase"/>
</dbReference>
<proteinExistence type="predicted"/>
<dbReference type="Gene3D" id="3.30.70.270">
    <property type="match status" value="1"/>
</dbReference>
<dbReference type="PANTHER" id="PTHR46663:SF2">
    <property type="entry name" value="GGDEF DOMAIN-CONTAINING PROTEIN"/>
    <property type="match status" value="1"/>
</dbReference>
<dbReference type="Pfam" id="PF00990">
    <property type="entry name" value="GGDEF"/>
    <property type="match status" value="1"/>
</dbReference>
<dbReference type="EMBL" id="JBHSCW010000012">
    <property type="protein sequence ID" value="MFC4353385.1"/>
    <property type="molecule type" value="Genomic_DNA"/>
</dbReference>
<dbReference type="SUPFAM" id="SSF55073">
    <property type="entry name" value="Nucleotide cyclase"/>
    <property type="match status" value="1"/>
</dbReference>
<reference evidence="4" key="1">
    <citation type="journal article" date="2019" name="Int. J. Syst. Evol. Microbiol.">
        <title>The Global Catalogue of Microorganisms (GCM) 10K type strain sequencing project: providing services to taxonomists for standard genome sequencing and annotation.</title>
        <authorList>
            <consortium name="The Broad Institute Genomics Platform"/>
            <consortium name="The Broad Institute Genome Sequencing Center for Infectious Disease"/>
            <person name="Wu L."/>
            <person name="Ma J."/>
        </authorList>
    </citation>
    <scope>NUCLEOTIDE SEQUENCE [LARGE SCALE GENOMIC DNA]</scope>
    <source>
        <strain evidence="4">CECT 8472</strain>
    </source>
</reference>